<accession>A0A916A298</accession>
<dbReference type="AlphaFoldDB" id="A0A916A298"/>
<dbReference type="OrthoDB" id="10341576at2759"/>
<evidence type="ECO:0000313" key="1">
    <source>
        <dbReference type="EMBL" id="CAB5396093.1"/>
    </source>
</evidence>
<sequence>MINYKDIELALVEIIKVTYSQGTKKYDKMGLSYIGYLKTMQRKRDPDDHYRYVAKQRAPNEKVYNERMADFEDWYNEEVYQNQLQSVAHRLPSSNSPGLSKYLTKTSWDNLGSSNPIGPSRDLEALAKTCSFFRASAGEIPKSRVTELSSSTRKIGRFFTQAQ</sequence>
<dbReference type="Proteomes" id="UP000684084">
    <property type="component" value="Unassembled WGS sequence"/>
</dbReference>
<organism evidence="1 2">
    <name type="scientific">Rhizophagus irregularis</name>
    <dbReference type="NCBI Taxonomy" id="588596"/>
    <lineage>
        <taxon>Eukaryota</taxon>
        <taxon>Fungi</taxon>
        <taxon>Fungi incertae sedis</taxon>
        <taxon>Mucoromycota</taxon>
        <taxon>Glomeromycotina</taxon>
        <taxon>Glomeromycetes</taxon>
        <taxon>Glomerales</taxon>
        <taxon>Glomeraceae</taxon>
        <taxon>Rhizophagus</taxon>
    </lineage>
</organism>
<comment type="caution">
    <text evidence="1">The sequence shown here is derived from an EMBL/GenBank/DDBJ whole genome shotgun (WGS) entry which is preliminary data.</text>
</comment>
<evidence type="ECO:0000313" key="2">
    <source>
        <dbReference type="Proteomes" id="UP000684084"/>
    </source>
</evidence>
<reference evidence="1" key="1">
    <citation type="submission" date="2020-05" db="EMBL/GenBank/DDBJ databases">
        <authorList>
            <person name="Rincon C."/>
            <person name="Sanders R I."/>
            <person name="Robbins C."/>
            <person name="Chaturvedi A."/>
        </authorList>
    </citation>
    <scope>NUCLEOTIDE SEQUENCE</scope>
    <source>
        <strain evidence="1">CHB12</strain>
    </source>
</reference>
<gene>
    <name evidence="1" type="ORF">CHRIB12_LOCUS24168</name>
</gene>
<protein>
    <submittedName>
        <fullName evidence="1">Uncharacterized protein</fullName>
    </submittedName>
</protein>
<proteinExistence type="predicted"/>
<name>A0A916A298_9GLOM</name>
<dbReference type="VEuPathDB" id="FungiDB:RhiirFUN_011867"/>
<dbReference type="EMBL" id="CAGKOT010000109">
    <property type="protein sequence ID" value="CAB5396093.1"/>
    <property type="molecule type" value="Genomic_DNA"/>
</dbReference>